<keyword evidence="3" id="KW-0255">Endonuclease</keyword>
<dbReference type="SUPFAM" id="SSF52980">
    <property type="entry name" value="Restriction endonuclease-like"/>
    <property type="match status" value="1"/>
</dbReference>
<evidence type="ECO:0000313" key="4">
    <source>
        <dbReference type="Proteomes" id="UP000184452"/>
    </source>
</evidence>
<dbReference type="PANTHER" id="PTHR34107:SF2">
    <property type="entry name" value="SLL0888 PROTEIN"/>
    <property type="match status" value="1"/>
</dbReference>
<dbReference type="GO" id="GO:0004519">
    <property type="term" value="F:endonuclease activity"/>
    <property type="evidence" value="ECO:0007669"/>
    <property type="project" value="UniProtKB-KW"/>
</dbReference>
<dbReference type="Proteomes" id="UP000184452">
    <property type="component" value="Unassembled WGS sequence"/>
</dbReference>
<dbReference type="PANTHER" id="PTHR34107">
    <property type="entry name" value="SLL0198 PROTEIN-RELATED"/>
    <property type="match status" value="1"/>
</dbReference>
<name>A0A1M6TQ11_9ACTN</name>
<dbReference type="InterPro" id="IPR008538">
    <property type="entry name" value="Uma2"/>
</dbReference>
<dbReference type="EMBL" id="FQZK01000024">
    <property type="protein sequence ID" value="SHK59000.1"/>
    <property type="molecule type" value="Genomic_DNA"/>
</dbReference>
<dbReference type="STRING" id="758803.SAMN05421803_12450"/>
<keyword evidence="3" id="KW-0378">Hydrolase</keyword>
<dbReference type="CDD" id="cd06260">
    <property type="entry name" value="DUF820-like"/>
    <property type="match status" value="1"/>
</dbReference>
<protein>
    <submittedName>
        <fullName evidence="3">Endonuclease, Uma2 family (Restriction endonuclease fold)</fullName>
    </submittedName>
</protein>
<dbReference type="OrthoDB" id="9799703at2"/>
<evidence type="ECO:0000256" key="1">
    <source>
        <dbReference type="SAM" id="MobiDB-lite"/>
    </source>
</evidence>
<accession>A0A1M6TQ11</accession>
<feature type="region of interest" description="Disordered" evidence="1">
    <location>
        <begin position="1"/>
        <end position="25"/>
    </location>
</feature>
<dbReference type="Gene3D" id="3.90.1570.10">
    <property type="entry name" value="tt1808, chain A"/>
    <property type="match status" value="1"/>
</dbReference>
<keyword evidence="4" id="KW-1185">Reference proteome</keyword>
<dbReference type="RefSeq" id="WP_073383162.1">
    <property type="nucleotide sequence ID" value="NZ_FQZK01000024.1"/>
</dbReference>
<proteinExistence type="predicted"/>
<dbReference type="InterPro" id="IPR012296">
    <property type="entry name" value="Nuclease_put_TT1808"/>
</dbReference>
<dbReference type="AlphaFoldDB" id="A0A1M6TQ11"/>
<gene>
    <name evidence="3" type="ORF">SAMN05421803_12450</name>
</gene>
<keyword evidence="3" id="KW-0540">Nuclease</keyword>
<dbReference type="Pfam" id="PF05685">
    <property type="entry name" value="Uma2"/>
    <property type="match status" value="1"/>
</dbReference>
<evidence type="ECO:0000259" key="2">
    <source>
        <dbReference type="Pfam" id="PF05685"/>
    </source>
</evidence>
<organism evidence="3 4">
    <name type="scientific">Nocardiopsis flavescens</name>
    <dbReference type="NCBI Taxonomy" id="758803"/>
    <lineage>
        <taxon>Bacteria</taxon>
        <taxon>Bacillati</taxon>
        <taxon>Actinomycetota</taxon>
        <taxon>Actinomycetes</taxon>
        <taxon>Streptosporangiales</taxon>
        <taxon>Nocardiopsidaceae</taxon>
        <taxon>Nocardiopsis</taxon>
    </lineage>
</organism>
<reference evidence="3 4" key="1">
    <citation type="submission" date="2016-11" db="EMBL/GenBank/DDBJ databases">
        <authorList>
            <person name="Jaros S."/>
            <person name="Januszkiewicz K."/>
            <person name="Wedrychowicz H."/>
        </authorList>
    </citation>
    <scope>NUCLEOTIDE SEQUENCE [LARGE SCALE GENOMIC DNA]</scope>
    <source>
        <strain evidence="3 4">CGMCC 4.5723</strain>
    </source>
</reference>
<evidence type="ECO:0000313" key="3">
    <source>
        <dbReference type="EMBL" id="SHK59000.1"/>
    </source>
</evidence>
<sequence>MTTRHQDTPERLLTADDLERTPDDGRRYELADGRLDVSPAPKPIHTRAASRLSAHLNNGCNGELEIHDAPGIDLNGDRTRHRLPDLAVFDVPLPERGYFSVPPLLVVEIVSPESVIRDTHTKRAEYAAFGIPTYWIVNPLSDKAGLVELRLEDGRYQEAAQAHGEDVFTTDFPFALTLVPHWLTADGPWMRNIGGDAPGRE</sequence>
<feature type="domain" description="Putative restriction endonuclease" evidence="2">
    <location>
        <begin position="16"/>
        <end position="170"/>
    </location>
</feature>
<dbReference type="InterPro" id="IPR011335">
    <property type="entry name" value="Restrct_endonuc-II-like"/>
</dbReference>